<gene>
    <name evidence="3" type="ORF">P43SY_003578</name>
</gene>
<proteinExistence type="predicted"/>
<evidence type="ECO:0000313" key="3">
    <source>
        <dbReference type="EMBL" id="KAJ0394239.1"/>
    </source>
</evidence>
<evidence type="ECO:0000256" key="2">
    <source>
        <dbReference type="SAM" id="Phobius"/>
    </source>
</evidence>
<evidence type="ECO:0000313" key="4">
    <source>
        <dbReference type="Proteomes" id="UP001209570"/>
    </source>
</evidence>
<dbReference type="EMBL" id="JAKCXM010000425">
    <property type="protein sequence ID" value="KAJ0394239.1"/>
    <property type="molecule type" value="Genomic_DNA"/>
</dbReference>
<protein>
    <recommendedName>
        <fullName evidence="5">Transmembrane protein</fullName>
    </recommendedName>
</protein>
<evidence type="ECO:0000256" key="1">
    <source>
        <dbReference type="SAM" id="MobiDB-lite"/>
    </source>
</evidence>
<keyword evidence="2" id="KW-0472">Membrane</keyword>
<feature type="transmembrane region" description="Helical" evidence="2">
    <location>
        <begin position="38"/>
        <end position="57"/>
    </location>
</feature>
<dbReference type="Proteomes" id="UP001209570">
    <property type="component" value="Unassembled WGS sequence"/>
</dbReference>
<keyword evidence="2" id="KW-1133">Transmembrane helix</keyword>
<organism evidence="3 4">
    <name type="scientific">Pythium insidiosum</name>
    <name type="common">Pythiosis disease agent</name>
    <dbReference type="NCBI Taxonomy" id="114742"/>
    <lineage>
        <taxon>Eukaryota</taxon>
        <taxon>Sar</taxon>
        <taxon>Stramenopiles</taxon>
        <taxon>Oomycota</taxon>
        <taxon>Peronosporomycetes</taxon>
        <taxon>Pythiales</taxon>
        <taxon>Pythiaceae</taxon>
        <taxon>Pythium</taxon>
    </lineage>
</organism>
<feature type="transmembrane region" description="Helical" evidence="2">
    <location>
        <begin position="6"/>
        <end position="26"/>
    </location>
</feature>
<feature type="region of interest" description="Disordered" evidence="1">
    <location>
        <begin position="275"/>
        <end position="325"/>
    </location>
</feature>
<keyword evidence="4" id="KW-1185">Reference proteome</keyword>
<accession>A0AAD5M4B3</accession>
<feature type="compositionally biased region" description="Basic and acidic residues" evidence="1">
    <location>
        <begin position="310"/>
        <end position="325"/>
    </location>
</feature>
<keyword evidence="2" id="KW-0812">Transmembrane</keyword>
<dbReference type="AlphaFoldDB" id="A0AAD5M4B3"/>
<feature type="compositionally biased region" description="Low complexity" evidence="1">
    <location>
        <begin position="280"/>
        <end position="294"/>
    </location>
</feature>
<name>A0AAD5M4B3_PYTIN</name>
<feature type="transmembrane region" description="Helical" evidence="2">
    <location>
        <begin position="117"/>
        <end position="141"/>
    </location>
</feature>
<evidence type="ECO:0008006" key="5">
    <source>
        <dbReference type="Google" id="ProtNLM"/>
    </source>
</evidence>
<reference evidence="3" key="1">
    <citation type="submission" date="2021-12" db="EMBL/GenBank/DDBJ databases">
        <title>Prjna785345.</title>
        <authorList>
            <person name="Rujirawat T."/>
            <person name="Krajaejun T."/>
        </authorList>
    </citation>
    <scope>NUCLEOTIDE SEQUENCE</scope>
    <source>
        <strain evidence="3">Pi057C3</strain>
    </source>
</reference>
<sequence length="325" mass="36044">MTSLFARAWLVPLSLLLNAASFQYLVARFYHRRRECRVLLLLAISLLSVVALVPFATQDETTLSSLNDVSESCLALVLLVQTVLVGSHRRQRHSSSRRGSLQRPEIDVSKLWEPMTLLALAADLLIAYDLAVVALGIASVFRPSISDDFGGAAAMNNTAESLTLAFTFLYRFGLRAREHGLRWVLQRDRWELVWHVIFATHEYLFMLVEHTTGTSWERLQALYMRLTLAPCIWLTVGAHAATYTIKPTAGTKASDQQVTAAETKASDVSLAFGSPGLSNAESSQAADTAAEATAPQRRFADRLQVFTRPSTEREQPKEDESTSSE</sequence>
<comment type="caution">
    <text evidence="3">The sequence shown here is derived from an EMBL/GenBank/DDBJ whole genome shotgun (WGS) entry which is preliminary data.</text>
</comment>